<proteinExistence type="predicted"/>
<accession>A0A7T7I6J8</accession>
<protein>
    <submittedName>
        <fullName evidence="1">Uncharacterized protein</fullName>
    </submittedName>
</protein>
<dbReference type="RefSeq" id="WP_200396905.1">
    <property type="nucleotide sequence ID" value="NZ_CP066831.1"/>
</dbReference>
<dbReference type="Proteomes" id="UP000595636">
    <property type="component" value="Chromosome"/>
</dbReference>
<dbReference type="EMBL" id="CP066831">
    <property type="protein sequence ID" value="QQM41948.1"/>
    <property type="molecule type" value="Genomic_DNA"/>
</dbReference>
<reference evidence="1 2" key="1">
    <citation type="submission" date="2020-12" db="EMBL/GenBank/DDBJ databases">
        <title>A novel species.</title>
        <authorList>
            <person name="Li K."/>
        </authorList>
    </citation>
    <scope>NUCLEOTIDE SEQUENCE [LARGE SCALE GENOMIC DNA]</scope>
    <source>
        <strain evidence="1 2">ZYC-3</strain>
    </source>
</reference>
<evidence type="ECO:0000313" key="1">
    <source>
        <dbReference type="EMBL" id="QQM41948.1"/>
    </source>
</evidence>
<dbReference type="KEGG" id="slf:JEQ17_22565"/>
<sequence>MSSEAEVPPDALVLRFKPMDPERCLKRLNQDFRDTGDYSLSVFADVQNPGEAVDDLKQRLLAASELQGINPSSNKAYYVCTRAEKLLERKFTFRKDEDGDEVPEHYSVDFGSSAPTLEDVERFLEAFDDVPEKRTK</sequence>
<organism evidence="1 2">
    <name type="scientific">Streptomyces liliifuscus</name>
    <dbReference type="NCBI Taxonomy" id="2797636"/>
    <lineage>
        <taxon>Bacteria</taxon>
        <taxon>Bacillati</taxon>
        <taxon>Actinomycetota</taxon>
        <taxon>Actinomycetes</taxon>
        <taxon>Kitasatosporales</taxon>
        <taxon>Streptomycetaceae</taxon>
        <taxon>Streptomyces</taxon>
    </lineage>
</organism>
<name>A0A7T7I6J8_9ACTN</name>
<keyword evidence="2" id="KW-1185">Reference proteome</keyword>
<evidence type="ECO:0000313" key="2">
    <source>
        <dbReference type="Proteomes" id="UP000595636"/>
    </source>
</evidence>
<gene>
    <name evidence="1" type="ORF">JEQ17_22565</name>
</gene>
<dbReference type="AlphaFoldDB" id="A0A7T7I6J8"/>